<dbReference type="Proteomes" id="UP000326354">
    <property type="component" value="Chromosome"/>
</dbReference>
<dbReference type="Gene3D" id="3.40.50.720">
    <property type="entry name" value="NAD(P)-binding Rossmann-like Domain"/>
    <property type="match status" value="1"/>
</dbReference>
<protein>
    <recommendedName>
        <fullName evidence="3">NAD-dependent epimerase/dehydratase domain-containing protein</fullName>
    </recommendedName>
</protein>
<sequence>MKVAIFGLGYVGKFLFPSLQEDHETVAFSTNTQIGQSFIFDAQNSKDIEKLKHHKYDATITTFPIENEEFISMLFSICNYNILLGSTGIYDRRHFDEVITEDSELKKEHKRYAIEEYFVERGGIIVRLSGIYGPQRVPLNWLRSPRVGYSDKQLNLIHRDDIVAALKLMLCKRPTQKIYNLSDGARHSWKSIIDFAHEKNLLQEKIAPIEVKENSFVDNTRFCREYPQLQFHDLFEFLQR</sequence>
<organism evidence="1 2">
    <name type="scientific">Uabimicrobium amorphum</name>
    <dbReference type="NCBI Taxonomy" id="2596890"/>
    <lineage>
        <taxon>Bacteria</taxon>
        <taxon>Pseudomonadati</taxon>
        <taxon>Planctomycetota</taxon>
        <taxon>Candidatus Uabimicrobiia</taxon>
        <taxon>Candidatus Uabimicrobiales</taxon>
        <taxon>Candidatus Uabimicrobiaceae</taxon>
        <taxon>Candidatus Uabimicrobium</taxon>
    </lineage>
</organism>
<dbReference type="AlphaFoldDB" id="A0A5S9IIH9"/>
<name>A0A5S9IIH9_UABAM</name>
<gene>
    <name evidence="1" type="ORF">UABAM_00766</name>
</gene>
<evidence type="ECO:0000313" key="2">
    <source>
        <dbReference type="Proteomes" id="UP000326354"/>
    </source>
</evidence>
<evidence type="ECO:0008006" key="3">
    <source>
        <dbReference type="Google" id="ProtNLM"/>
    </source>
</evidence>
<evidence type="ECO:0000313" key="1">
    <source>
        <dbReference type="EMBL" id="BBM82423.1"/>
    </source>
</evidence>
<dbReference type="SUPFAM" id="SSF51735">
    <property type="entry name" value="NAD(P)-binding Rossmann-fold domains"/>
    <property type="match status" value="1"/>
</dbReference>
<reference evidence="1 2" key="1">
    <citation type="submission" date="2019-08" db="EMBL/GenBank/DDBJ databases">
        <title>Complete genome sequence of Candidatus Uab amorphum.</title>
        <authorList>
            <person name="Shiratori T."/>
            <person name="Suzuki S."/>
            <person name="Kakizawa Y."/>
            <person name="Ishida K."/>
        </authorList>
    </citation>
    <scope>NUCLEOTIDE SEQUENCE [LARGE SCALE GENOMIC DNA]</scope>
    <source>
        <strain evidence="1 2">SRT547</strain>
    </source>
</reference>
<keyword evidence="2" id="KW-1185">Reference proteome</keyword>
<dbReference type="RefSeq" id="WP_151966670.1">
    <property type="nucleotide sequence ID" value="NZ_AP019860.1"/>
</dbReference>
<dbReference type="InterPro" id="IPR036291">
    <property type="entry name" value="NAD(P)-bd_dom_sf"/>
</dbReference>
<proteinExistence type="predicted"/>
<dbReference type="PANTHER" id="PTHR40129">
    <property type="entry name" value="KETOPANTOATE REDUCTASE N-TERMINAL DOMAIN-CONTAINING PROTEIN"/>
    <property type="match status" value="1"/>
</dbReference>
<dbReference type="OrthoDB" id="9808276at2"/>
<accession>A0A5S9IIH9</accession>
<dbReference type="EMBL" id="AP019860">
    <property type="protein sequence ID" value="BBM82423.1"/>
    <property type="molecule type" value="Genomic_DNA"/>
</dbReference>
<dbReference type="KEGG" id="uam:UABAM_00766"/>
<dbReference type="PANTHER" id="PTHR40129:SF2">
    <property type="entry name" value="KETOPANTOATE REDUCTASE N-TERMINAL DOMAIN-CONTAINING PROTEIN"/>
    <property type="match status" value="1"/>
</dbReference>